<dbReference type="OrthoDB" id="1919202at2"/>
<dbReference type="AlphaFoldDB" id="A0A267MBN2"/>
<comment type="caution">
    <text evidence="1">The sequence shown here is derived from an EMBL/GenBank/DDBJ whole genome shotgun (WGS) entry which is preliminary data.</text>
</comment>
<gene>
    <name evidence="1" type="ORF">CCE28_21095</name>
</gene>
<keyword evidence="2" id="KW-1185">Reference proteome</keyword>
<dbReference type="Proteomes" id="UP000216024">
    <property type="component" value="Unassembled WGS sequence"/>
</dbReference>
<evidence type="ECO:0000313" key="2">
    <source>
        <dbReference type="Proteomes" id="UP000216024"/>
    </source>
</evidence>
<dbReference type="EMBL" id="NIBG01000037">
    <property type="protein sequence ID" value="PAB56220.1"/>
    <property type="molecule type" value="Genomic_DNA"/>
</dbReference>
<protein>
    <submittedName>
        <fullName evidence="1">Uncharacterized protein</fullName>
    </submittedName>
</protein>
<accession>A0A267MBN2</accession>
<sequence length="71" mass="8099">MPSLESVEKNGNFGSIPIRTKGWVIKKFGKKYFRADENQDGIDLFTPANQPIALIPYRAIEGHYKKICDNE</sequence>
<evidence type="ECO:0000313" key="1">
    <source>
        <dbReference type="EMBL" id="PAB56220.1"/>
    </source>
</evidence>
<name>A0A267MBN2_9FIRM</name>
<proteinExistence type="predicted"/>
<reference evidence="1 2" key="1">
    <citation type="submission" date="2017-06" db="EMBL/GenBank/DDBJ databases">
        <title>Draft genome sequence of anaerobic fermentative bacterium Anaeromicrobium sediminis DY2726D isolated from West Pacific Ocean sediments.</title>
        <authorList>
            <person name="Zeng X."/>
        </authorList>
    </citation>
    <scope>NUCLEOTIDE SEQUENCE [LARGE SCALE GENOMIC DNA]</scope>
    <source>
        <strain evidence="1 2">DY2726D</strain>
    </source>
</reference>
<organism evidence="1 2">
    <name type="scientific">Anaeromicrobium sediminis</name>
    <dbReference type="NCBI Taxonomy" id="1478221"/>
    <lineage>
        <taxon>Bacteria</taxon>
        <taxon>Bacillati</taxon>
        <taxon>Bacillota</taxon>
        <taxon>Clostridia</taxon>
        <taxon>Peptostreptococcales</taxon>
        <taxon>Thermotaleaceae</taxon>
        <taxon>Anaeromicrobium</taxon>
    </lineage>
</organism>